<comment type="similarity">
    <text evidence="4">Belongs to the pyridoxine kinase family.</text>
</comment>
<evidence type="ECO:0000313" key="16">
    <source>
        <dbReference type="EMBL" id="BES92988.1"/>
    </source>
</evidence>
<evidence type="ECO:0000256" key="9">
    <source>
        <dbReference type="ARBA" id="ARBA00022777"/>
    </source>
</evidence>
<dbReference type="InterPro" id="IPR004625">
    <property type="entry name" value="PyrdxlKinase"/>
</dbReference>
<dbReference type="PANTHER" id="PTHR10534">
    <property type="entry name" value="PYRIDOXAL KINASE"/>
    <property type="match status" value="1"/>
</dbReference>
<dbReference type="SUPFAM" id="SSF53613">
    <property type="entry name" value="Ribokinase-like"/>
    <property type="match status" value="1"/>
</dbReference>
<dbReference type="InterPro" id="IPR029056">
    <property type="entry name" value="Ribokinase-like"/>
</dbReference>
<evidence type="ECO:0000256" key="8">
    <source>
        <dbReference type="ARBA" id="ARBA00022741"/>
    </source>
</evidence>
<evidence type="ECO:0000256" key="14">
    <source>
        <dbReference type="ARBA" id="ARBA00048524"/>
    </source>
</evidence>
<evidence type="ECO:0000256" key="3">
    <source>
        <dbReference type="ARBA" id="ARBA00005210"/>
    </source>
</evidence>
<comment type="pathway">
    <text evidence="2">Cofactor metabolism; pyridoxal 5'-phosphate salvage; pyridoxine 5'-phosphate from pyridoxine: step 1/1.</text>
</comment>
<gene>
    <name evidence="16" type="ORF">NTJ_05797</name>
</gene>
<dbReference type="InterPro" id="IPR013749">
    <property type="entry name" value="PM/HMP-P_kinase-1"/>
</dbReference>
<accession>A0ABN7ALS3</accession>
<name>A0ABN7ALS3_9HEMI</name>
<comment type="pathway">
    <text evidence="3">Cofactor metabolism; pyridoxal 5'-phosphate salvage; pyridoxal 5'-phosphate from pyridoxal: step 1/1.</text>
</comment>
<dbReference type="EC" id="2.7.1.35" evidence="5"/>
<evidence type="ECO:0000256" key="13">
    <source>
        <dbReference type="ARBA" id="ARBA00047377"/>
    </source>
</evidence>
<keyword evidence="7" id="KW-0808">Transferase</keyword>
<sequence length="299" mass="32721">MATPRVLSIQSHVVRGYVGNKSATFPLQLLGFEVDAINSVQLSNHTGYKHIDGQILDEKDLDKLITSMRGNNLLHYTHLLTGYIGSPAFLSKIAEVVKELKANNPNLLYVCDPVMGDDGKMYVPQSLLPIYQETILPLADVITPNQFEMELLLGQKVESIEDAWRAIEAFHRKGCGTVLVSSSTLGAKDELIALSSKKIDGKSVRVMASIPMLDAHFTGSGDLFSALTLAWLHKTGGNTQLSLDNVIYSLQAVLKRTLNKALELSGGQKPTPEQIELQLVQSKDDIESPKPTIKSIVVD</sequence>
<comment type="catalytic activity">
    <reaction evidence="13">
        <text>pyridoxal + ATP = pyridoxal 5'-phosphate + ADP + H(+)</text>
        <dbReference type="Rhea" id="RHEA:10224"/>
        <dbReference type="ChEBI" id="CHEBI:15378"/>
        <dbReference type="ChEBI" id="CHEBI:17310"/>
        <dbReference type="ChEBI" id="CHEBI:30616"/>
        <dbReference type="ChEBI" id="CHEBI:456216"/>
        <dbReference type="ChEBI" id="CHEBI:597326"/>
        <dbReference type="EC" id="2.7.1.35"/>
    </reaction>
    <physiologicalReaction direction="left-to-right" evidence="13">
        <dbReference type="Rhea" id="RHEA:10225"/>
    </physiologicalReaction>
</comment>
<evidence type="ECO:0000256" key="10">
    <source>
        <dbReference type="ARBA" id="ARBA00022840"/>
    </source>
</evidence>
<comment type="catalytic activity">
    <reaction evidence="12">
        <text>pyridoxamine + ATP = pyridoxamine 5'-phosphate + ADP + H(+)</text>
        <dbReference type="Rhea" id="RHEA:25104"/>
        <dbReference type="ChEBI" id="CHEBI:15378"/>
        <dbReference type="ChEBI" id="CHEBI:30616"/>
        <dbReference type="ChEBI" id="CHEBI:57761"/>
        <dbReference type="ChEBI" id="CHEBI:58451"/>
        <dbReference type="ChEBI" id="CHEBI:456216"/>
        <dbReference type="EC" id="2.7.1.35"/>
    </reaction>
    <physiologicalReaction direction="left-to-right" evidence="12">
        <dbReference type="Rhea" id="RHEA:25105"/>
    </physiologicalReaction>
</comment>
<dbReference type="CDD" id="cd01173">
    <property type="entry name" value="pyridoxal_pyridoxamine_kinase"/>
    <property type="match status" value="1"/>
</dbReference>
<keyword evidence="10" id="KW-0067">ATP-binding</keyword>
<keyword evidence="8" id="KW-0547">Nucleotide-binding</keyword>
<evidence type="ECO:0000256" key="2">
    <source>
        <dbReference type="ARBA" id="ARBA00004835"/>
    </source>
</evidence>
<protein>
    <recommendedName>
        <fullName evidence="6">Pyridoxal kinase</fullName>
        <ecNumber evidence="5">2.7.1.35</ecNumber>
    </recommendedName>
    <alternativeName>
        <fullName evidence="11">Pyridoxine kinase</fullName>
    </alternativeName>
</protein>
<evidence type="ECO:0000256" key="5">
    <source>
        <dbReference type="ARBA" id="ARBA00012104"/>
    </source>
</evidence>
<organism evidence="16 17">
    <name type="scientific">Nesidiocoris tenuis</name>
    <dbReference type="NCBI Taxonomy" id="355587"/>
    <lineage>
        <taxon>Eukaryota</taxon>
        <taxon>Metazoa</taxon>
        <taxon>Ecdysozoa</taxon>
        <taxon>Arthropoda</taxon>
        <taxon>Hexapoda</taxon>
        <taxon>Insecta</taxon>
        <taxon>Pterygota</taxon>
        <taxon>Neoptera</taxon>
        <taxon>Paraneoptera</taxon>
        <taxon>Hemiptera</taxon>
        <taxon>Heteroptera</taxon>
        <taxon>Panheteroptera</taxon>
        <taxon>Cimicomorpha</taxon>
        <taxon>Miridae</taxon>
        <taxon>Dicyphina</taxon>
        <taxon>Nesidiocoris</taxon>
    </lineage>
</organism>
<evidence type="ECO:0000256" key="12">
    <source>
        <dbReference type="ARBA" id="ARBA00047310"/>
    </source>
</evidence>
<reference evidence="16 17" key="1">
    <citation type="submission" date="2023-09" db="EMBL/GenBank/DDBJ databases">
        <title>Nesidiocoris tenuis whole genome shotgun sequence.</title>
        <authorList>
            <person name="Shibata T."/>
            <person name="Shimoda M."/>
            <person name="Kobayashi T."/>
            <person name="Uehara T."/>
        </authorList>
    </citation>
    <scope>NUCLEOTIDE SEQUENCE [LARGE SCALE GENOMIC DNA]</scope>
    <source>
        <strain evidence="16 17">Japan</strain>
    </source>
</reference>
<dbReference type="NCBIfam" id="TIGR00687">
    <property type="entry name" value="pyridox_kin"/>
    <property type="match status" value="1"/>
</dbReference>
<comment type="pathway">
    <text evidence="1">Cofactor metabolism; pyridoxal 5'-phosphate salvage; pyridoxamine 5'-phosphate from pyridoxamine: step 1/1.</text>
</comment>
<proteinExistence type="inferred from homology"/>
<evidence type="ECO:0000313" key="17">
    <source>
        <dbReference type="Proteomes" id="UP001307889"/>
    </source>
</evidence>
<evidence type="ECO:0000256" key="11">
    <source>
        <dbReference type="ARBA" id="ARBA00032808"/>
    </source>
</evidence>
<dbReference type="Gene3D" id="3.40.1190.20">
    <property type="match status" value="1"/>
</dbReference>
<keyword evidence="17" id="KW-1185">Reference proteome</keyword>
<evidence type="ECO:0000256" key="1">
    <source>
        <dbReference type="ARBA" id="ARBA00004750"/>
    </source>
</evidence>
<comment type="catalytic activity">
    <reaction evidence="14">
        <text>pyridoxine + ATP = pyridoxine 5'-phosphate + ADP + H(+)</text>
        <dbReference type="Rhea" id="RHEA:25108"/>
        <dbReference type="ChEBI" id="CHEBI:15378"/>
        <dbReference type="ChEBI" id="CHEBI:16709"/>
        <dbReference type="ChEBI" id="CHEBI:30616"/>
        <dbReference type="ChEBI" id="CHEBI:58589"/>
        <dbReference type="ChEBI" id="CHEBI:456216"/>
        <dbReference type="EC" id="2.7.1.35"/>
    </reaction>
    <physiologicalReaction direction="left-to-right" evidence="14">
        <dbReference type="Rhea" id="RHEA:25109"/>
    </physiologicalReaction>
</comment>
<evidence type="ECO:0000259" key="15">
    <source>
        <dbReference type="Pfam" id="PF08543"/>
    </source>
</evidence>
<keyword evidence="9" id="KW-0418">Kinase</keyword>
<evidence type="ECO:0000256" key="6">
    <source>
        <dbReference type="ARBA" id="ARBA00018134"/>
    </source>
</evidence>
<evidence type="ECO:0000256" key="7">
    <source>
        <dbReference type="ARBA" id="ARBA00022679"/>
    </source>
</evidence>
<dbReference type="PANTHER" id="PTHR10534:SF2">
    <property type="entry name" value="PYRIDOXAL KINASE"/>
    <property type="match status" value="1"/>
</dbReference>
<feature type="domain" description="Pyridoxamine kinase/Phosphomethylpyrimidine kinase" evidence="15">
    <location>
        <begin position="81"/>
        <end position="270"/>
    </location>
</feature>
<dbReference type="EMBL" id="AP028912">
    <property type="protein sequence ID" value="BES92988.1"/>
    <property type="molecule type" value="Genomic_DNA"/>
</dbReference>
<dbReference type="Proteomes" id="UP001307889">
    <property type="component" value="Chromosome 4"/>
</dbReference>
<dbReference type="Pfam" id="PF08543">
    <property type="entry name" value="Phos_pyr_kin"/>
    <property type="match status" value="1"/>
</dbReference>
<evidence type="ECO:0000256" key="4">
    <source>
        <dbReference type="ARBA" id="ARBA00008805"/>
    </source>
</evidence>